<accession>A0A0P1MEP3</accession>
<reference evidence="4 5" key="1">
    <citation type="submission" date="2015-11" db="EMBL/GenBank/DDBJ databases">
        <authorList>
            <person name="Varghese N."/>
        </authorList>
    </citation>
    <scope>NUCLEOTIDE SEQUENCE [LARGE SCALE GENOMIC DNA]</scope>
    <source>
        <strain evidence="2 5">JGI-8</strain>
    </source>
</reference>
<dbReference type="Proteomes" id="UP000182200">
    <property type="component" value="Unassembled WGS sequence"/>
</dbReference>
<accession>A0A0S4N864</accession>
<dbReference type="SUPFAM" id="SSF51430">
    <property type="entry name" value="NAD(P)-linked oxidoreductase"/>
    <property type="match status" value="1"/>
</dbReference>
<dbReference type="CDD" id="cd19086">
    <property type="entry name" value="AKR_AKR11C1"/>
    <property type="match status" value="1"/>
</dbReference>
<gene>
    <name evidence="3" type="ORF">JGI4_01691</name>
    <name evidence="2" type="ORF">JGI8_00431</name>
</gene>
<keyword evidence="5" id="KW-1185">Reference proteome</keyword>
<accession>A0A0P1M8G1</accession>
<dbReference type="InterPro" id="IPR023210">
    <property type="entry name" value="NADP_OxRdtase_dom"/>
</dbReference>
<proteinExistence type="predicted"/>
<dbReference type="Pfam" id="PF00248">
    <property type="entry name" value="Aldo_ket_red"/>
    <property type="match status" value="1"/>
</dbReference>
<dbReference type="RefSeq" id="WP_047133576.1">
    <property type="nucleotide sequence ID" value="NZ_CZVI01000003.1"/>
</dbReference>
<accession>A0A0P1L632</accession>
<accession>A0A0P1LAM5</accession>
<dbReference type="PANTHER" id="PTHR43312">
    <property type="entry name" value="D-THREO-ALDOSE 1-DEHYDROGENASE"/>
    <property type="match status" value="1"/>
</dbReference>
<dbReference type="InterPro" id="IPR036812">
    <property type="entry name" value="NAD(P)_OxRdtase_dom_sf"/>
</dbReference>
<accession>A0A0P1P1L4</accession>
<evidence type="ECO:0000313" key="3">
    <source>
        <dbReference type="EMBL" id="CUU07051.1"/>
    </source>
</evidence>
<dbReference type="AlphaFoldDB" id="A0A0P1NTU2"/>
<reference evidence="3" key="2">
    <citation type="submission" date="2015-11" db="EMBL/GenBank/DDBJ databases">
        <authorList>
            <person name="Zhang Y."/>
            <person name="Guo Z."/>
        </authorList>
    </citation>
    <scope>NUCLEOTIDE SEQUENCE [LARGE SCALE GENOMIC DNA]</scope>
    <source>
        <strain evidence="3">JGI-4</strain>
    </source>
</reference>
<evidence type="ECO:0000313" key="2">
    <source>
        <dbReference type="EMBL" id="CUS80586.1"/>
    </source>
</evidence>
<protein>
    <submittedName>
        <fullName evidence="3">Predicted oxidoreductase</fullName>
    </submittedName>
</protein>
<name>A0A0P1NTU2_9BACT</name>
<feature type="domain" description="NADP-dependent oxidoreductase" evidence="1">
    <location>
        <begin position="15"/>
        <end position="313"/>
    </location>
</feature>
<evidence type="ECO:0000313" key="5">
    <source>
        <dbReference type="Proteomes" id="UP000182200"/>
    </source>
</evidence>
<dbReference type="Proteomes" id="UP000182011">
    <property type="component" value="Unassembled WGS sequence"/>
</dbReference>
<accession>A0A0P1LGY3</accession>
<accession>A0A0P1NTU2</accession>
<dbReference type="EMBL" id="CZVI01000003">
    <property type="protein sequence ID" value="CUS80586.1"/>
    <property type="molecule type" value="Genomic_DNA"/>
</dbReference>
<sequence length="322" mass="37518">MQYRILGRTGLQVSEIGFGSWGIGGKMWADSNDEESIKALHRAIELGVNFIDTALVYGDGHSERLIGKVLKETRENVYVATKIPPKNMVWPALKGTPLREVFPYEHIIKSTEQSLKNLGVDAIDLQQFHVWNDEWARMDEWWEAIQKLKEEGKIRFFGVSINDHEPWNAIELIKTGRVDTVQVIYNIFDQSPEDELFPICMQYNIGVIVRVPFDEGSLTGKITPETKFPDGDWRNRYFRDDRKQQVWERVKKLEKLLGNEAQTLSELALRFCLSHEAVSTVIPGMRKVQHVEENVKVSDGRKLSQKMLFELRKHRWVRNFYR</sequence>
<dbReference type="OrthoDB" id="9773828at2"/>
<dbReference type="PANTHER" id="PTHR43312:SF1">
    <property type="entry name" value="NADP-DEPENDENT OXIDOREDUCTASE DOMAIN-CONTAINING PROTEIN"/>
    <property type="match status" value="1"/>
</dbReference>
<dbReference type="EMBL" id="FAOP01000006">
    <property type="protein sequence ID" value="CUU07051.1"/>
    <property type="molecule type" value="Genomic_DNA"/>
</dbReference>
<accession>A0A0N7MVS8</accession>
<dbReference type="Gene3D" id="3.20.20.100">
    <property type="entry name" value="NADP-dependent oxidoreductase domain"/>
    <property type="match status" value="1"/>
</dbReference>
<evidence type="ECO:0000313" key="4">
    <source>
        <dbReference type="Proteomes" id="UP000182011"/>
    </source>
</evidence>
<dbReference type="STRING" id="1633631.GCA_001442925_01686"/>
<evidence type="ECO:0000259" key="1">
    <source>
        <dbReference type="Pfam" id="PF00248"/>
    </source>
</evidence>
<dbReference type="InterPro" id="IPR053135">
    <property type="entry name" value="AKR2_Oxidoreductase"/>
</dbReference>
<organism evidence="3 4">
    <name type="scientific">Candidatus Kryptonium thompsonii</name>
    <dbReference type="NCBI Taxonomy" id="1633631"/>
    <lineage>
        <taxon>Bacteria</taxon>
        <taxon>Pseudomonadati</taxon>
        <taxon>Candidatus Kryptoniota</taxon>
        <taxon>Candidatus Kryptonium</taxon>
    </lineage>
</organism>
<accession>A0A0P1MIN9</accession>